<reference evidence="1 2" key="1">
    <citation type="journal article" date="2024" name="J Genomics">
        <title>Draft genome sequencing and assembly of Favolaschia claudopus CIRM-BRFM 2984 isolated from oak limbs.</title>
        <authorList>
            <person name="Navarro D."/>
            <person name="Drula E."/>
            <person name="Chaduli D."/>
            <person name="Cazenave R."/>
            <person name="Ahrendt S."/>
            <person name="Wang J."/>
            <person name="Lipzen A."/>
            <person name="Daum C."/>
            <person name="Barry K."/>
            <person name="Grigoriev I.V."/>
            <person name="Favel A."/>
            <person name="Rosso M.N."/>
            <person name="Martin F."/>
        </authorList>
    </citation>
    <scope>NUCLEOTIDE SEQUENCE [LARGE SCALE GENOMIC DNA]</scope>
    <source>
        <strain evidence="1 2">CIRM-BRFM 2984</strain>
    </source>
</reference>
<organism evidence="1 2">
    <name type="scientific">Favolaschia claudopus</name>
    <dbReference type="NCBI Taxonomy" id="2862362"/>
    <lineage>
        <taxon>Eukaryota</taxon>
        <taxon>Fungi</taxon>
        <taxon>Dikarya</taxon>
        <taxon>Basidiomycota</taxon>
        <taxon>Agaricomycotina</taxon>
        <taxon>Agaricomycetes</taxon>
        <taxon>Agaricomycetidae</taxon>
        <taxon>Agaricales</taxon>
        <taxon>Marasmiineae</taxon>
        <taxon>Mycenaceae</taxon>
        <taxon>Favolaschia</taxon>
    </lineage>
</organism>
<dbReference type="Proteomes" id="UP001362999">
    <property type="component" value="Unassembled WGS sequence"/>
</dbReference>
<keyword evidence="2" id="KW-1185">Reference proteome</keyword>
<sequence>MDARIRLRSQGWIPRRAAALPGVPDAFSVWCGGVLAVTNCLRHPTIPGFPYPIAMRPTVEEARWIEVLGGCGPAVARLLVPVYAYDCWAKAWAYPRPADAALYLKDKGGCMLTLASSASNSAGLDKKQRWIQGAARPWRVSYAMRASRSPPGTRSSLHNDALPVWLSALPPSFLGRRPHNPTGLVSRGTYRILTACHSGGATRLSAVEDVVGSGKSVLGLVLITPDTPTTCGDFGACLIPAALTYR</sequence>
<accession>A0AAW0BH37</accession>
<name>A0AAW0BH37_9AGAR</name>
<evidence type="ECO:0000313" key="1">
    <source>
        <dbReference type="EMBL" id="KAK7024682.1"/>
    </source>
</evidence>
<protein>
    <submittedName>
        <fullName evidence="1">Uncharacterized protein</fullName>
    </submittedName>
</protein>
<gene>
    <name evidence="1" type="ORF">R3P38DRAFT_3193595</name>
</gene>
<evidence type="ECO:0000313" key="2">
    <source>
        <dbReference type="Proteomes" id="UP001362999"/>
    </source>
</evidence>
<proteinExistence type="predicted"/>
<comment type="caution">
    <text evidence="1">The sequence shown here is derived from an EMBL/GenBank/DDBJ whole genome shotgun (WGS) entry which is preliminary data.</text>
</comment>
<dbReference type="AlphaFoldDB" id="A0AAW0BH37"/>
<dbReference type="EMBL" id="JAWWNJ010000034">
    <property type="protein sequence ID" value="KAK7024682.1"/>
    <property type="molecule type" value="Genomic_DNA"/>
</dbReference>